<reference evidence="8 9" key="1">
    <citation type="submission" date="2022-01" db="EMBL/GenBank/DDBJ databases">
        <title>A high-quality chromosome-level genome assembly of rohu carp, Labeo rohita.</title>
        <authorList>
            <person name="Arick M.A. II"/>
            <person name="Hsu C.-Y."/>
            <person name="Magbanua Z."/>
            <person name="Pechanova O."/>
            <person name="Grover C."/>
            <person name="Miller E."/>
            <person name="Thrash A."/>
            <person name="Ezzel L."/>
            <person name="Alam S."/>
            <person name="Benzie J."/>
            <person name="Hamilton M."/>
            <person name="Karsi A."/>
            <person name="Lawrence M.L."/>
            <person name="Peterson D.G."/>
        </authorList>
    </citation>
    <scope>NUCLEOTIDE SEQUENCE [LARGE SCALE GENOMIC DNA]</scope>
    <source>
        <strain evidence="9">BAU-BD-2019</strain>
        <tissue evidence="8">Blood</tissue>
    </source>
</reference>
<evidence type="ECO:0000256" key="5">
    <source>
        <dbReference type="SAM" id="MobiDB-lite"/>
    </source>
</evidence>
<comment type="caution">
    <text evidence="8">The sequence shown here is derived from an EMBL/GenBank/DDBJ whole genome shotgun (WGS) entry which is preliminary data.</text>
</comment>
<organism evidence="8 9">
    <name type="scientific">Labeo rohita</name>
    <name type="common">Indian major carp</name>
    <name type="synonym">Cyprinus rohita</name>
    <dbReference type="NCBI Taxonomy" id="84645"/>
    <lineage>
        <taxon>Eukaryota</taxon>
        <taxon>Metazoa</taxon>
        <taxon>Chordata</taxon>
        <taxon>Craniata</taxon>
        <taxon>Vertebrata</taxon>
        <taxon>Euteleostomi</taxon>
        <taxon>Actinopterygii</taxon>
        <taxon>Neopterygii</taxon>
        <taxon>Teleostei</taxon>
        <taxon>Ostariophysi</taxon>
        <taxon>Cypriniformes</taxon>
        <taxon>Cyprinidae</taxon>
        <taxon>Labeoninae</taxon>
        <taxon>Labeonini</taxon>
        <taxon>Labeo</taxon>
    </lineage>
</organism>
<dbReference type="PANTHER" id="PTHR33066">
    <property type="entry name" value="INTEGRASE_SAM-LIKE_N DOMAIN-CONTAINING PROTEIN"/>
    <property type="match status" value="1"/>
</dbReference>
<dbReference type="InterPro" id="IPR043502">
    <property type="entry name" value="DNA/RNA_pol_sf"/>
</dbReference>
<feature type="domain" description="Reverse transcriptase" evidence="6">
    <location>
        <begin position="656"/>
        <end position="828"/>
    </location>
</feature>
<name>A0ABQ8MZ40_LABRO</name>
<dbReference type="InterPro" id="IPR000477">
    <property type="entry name" value="RT_dom"/>
</dbReference>
<dbReference type="InterPro" id="IPR010998">
    <property type="entry name" value="Integrase_recombinase_N"/>
</dbReference>
<evidence type="ECO:0000259" key="7">
    <source>
        <dbReference type="PROSITE" id="PS51900"/>
    </source>
</evidence>
<feature type="compositionally biased region" description="Low complexity" evidence="5">
    <location>
        <begin position="398"/>
        <end position="407"/>
    </location>
</feature>
<dbReference type="SUPFAM" id="SSF56349">
    <property type="entry name" value="DNA breaking-rejoining enzymes"/>
    <property type="match status" value="1"/>
</dbReference>
<feature type="region of interest" description="Disordered" evidence="5">
    <location>
        <begin position="396"/>
        <end position="426"/>
    </location>
</feature>
<dbReference type="InterPro" id="IPR043128">
    <property type="entry name" value="Rev_trsase/Diguanyl_cyclase"/>
</dbReference>
<feature type="region of interest" description="Disordered" evidence="5">
    <location>
        <begin position="998"/>
        <end position="1029"/>
    </location>
</feature>
<keyword evidence="4" id="KW-0233">DNA recombination</keyword>
<feature type="region of interest" description="Disordered" evidence="5">
    <location>
        <begin position="1074"/>
        <end position="1183"/>
    </location>
</feature>
<dbReference type="SUPFAM" id="SSF56672">
    <property type="entry name" value="DNA/RNA polymerases"/>
    <property type="match status" value="1"/>
</dbReference>
<accession>A0ABQ8MZ40</accession>
<dbReference type="CDD" id="cd03714">
    <property type="entry name" value="RT_DIRS1"/>
    <property type="match status" value="1"/>
</dbReference>
<dbReference type="Proteomes" id="UP000830375">
    <property type="component" value="Unassembled WGS sequence"/>
</dbReference>
<proteinExistence type="inferred from homology"/>
<dbReference type="Gene3D" id="1.10.150.130">
    <property type="match status" value="1"/>
</dbReference>
<dbReference type="Gene3D" id="3.10.10.10">
    <property type="entry name" value="HIV Type 1 Reverse Transcriptase, subunit A, domain 1"/>
    <property type="match status" value="1"/>
</dbReference>
<keyword evidence="3" id="KW-0238">DNA-binding</keyword>
<evidence type="ECO:0000256" key="2">
    <source>
        <dbReference type="ARBA" id="ARBA00012180"/>
    </source>
</evidence>
<evidence type="ECO:0000256" key="4">
    <source>
        <dbReference type="ARBA" id="ARBA00023172"/>
    </source>
</evidence>
<dbReference type="EMBL" id="JACTAM010000002">
    <property type="protein sequence ID" value="KAI2667707.1"/>
    <property type="molecule type" value="Genomic_DNA"/>
</dbReference>
<evidence type="ECO:0000256" key="1">
    <source>
        <dbReference type="ARBA" id="ARBA00010879"/>
    </source>
</evidence>
<dbReference type="Gene3D" id="3.30.70.270">
    <property type="match status" value="1"/>
</dbReference>
<evidence type="ECO:0000313" key="8">
    <source>
        <dbReference type="EMBL" id="KAI2667707.1"/>
    </source>
</evidence>
<dbReference type="InterPro" id="IPR044068">
    <property type="entry name" value="CB"/>
</dbReference>
<dbReference type="InterPro" id="IPR013762">
    <property type="entry name" value="Integrase-like_cat_sf"/>
</dbReference>
<dbReference type="PANTHER" id="PTHR33066:SF2">
    <property type="entry name" value="FILAGGRIN-2-LIKE"/>
    <property type="match status" value="1"/>
</dbReference>
<evidence type="ECO:0000313" key="9">
    <source>
        <dbReference type="Proteomes" id="UP000830375"/>
    </source>
</evidence>
<dbReference type="SUPFAM" id="SSF47823">
    <property type="entry name" value="lambda integrase-like, N-terminal domain"/>
    <property type="match status" value="1"/>
</dbReference>
<feature type="domain" description="Core-binding (CB)" evidence="7">
    <location>
        <begin position="1189"/>
        <end position="1264"/>
    </location>
</feature>
<dbReference type="PROSITE" id="PS50878">
    <property type="entry name" value="RT_POL"/>
    <property type="match status" value="1"/>
</dbReference>
<keyword evidence="9" id="KW-1185">Reference proteome</keyword>
<evidence type="ECO:0000256" key="3">
    <source>
        <dbReference type="ARBA" id="ARBA00023125"/>
    </source>
</evidence>
<protein>
    <recommendedName>
        <fullName evidence="2">ribonuclease H</fullName>
        <ecNumber evidence="2">3.1.26.4</ecNumber>
    </recommendedName>
</protein>
<gene>
    <name evidence="8" type="ORF">H4Q32_004267</name>
</gene>
<sequence>MPFRPCPTGCGFYLSPNDRHDRCVQCLGREHAEAAFAEGGCQNCEDMPLGTLRSRAAFFAKKPRRHSTASRSGPSTSGYEAAAMCVEEERQGDDVLPGMSPQTVHPVCPPMESQDDFESSSQYGLDLLFGAPAEEKAGSVASEGEPSEADVTAELTAPAGGSQSVADAEMAAALKRAAKEIGVVWVPPPSPEPSRLDDWFLGSARDSKPRSSPVPFFPEVHEELTKSWKAPLSARSRHAISPSLTTLDGGPARGYTEVPQVERAIAMHLCPQNAASWRGRPRLPSRACKFSSALVAKAYAASGQAASALHAMAILQVYQAKVLKNLHEGVPDPELLHELRSATDYALRATKVTAQALGRAMSTMVAGLFGETVEEFAQQFSTVKQQTEAIKHILPRRAASAGPAQPKQQPPPAPAEEDPLRGRLRPRNLPVLPLRTRVRLQSVPETGSPGREDLLTCPDPHSTRGRALDSASTRLSAARQTATTWSIKELFPSSLGTICSTSDPLLDGRMLLPLSESDGRTTPVLPSALKQRARPDDLPSRVDHLHSSYGSDSLDKTASVVRGFLPPATHCFSSDGTPTLGTPNVTPLRPLAENFSDWLNLPNPSRWLLRTIRLGYAIQFARRPPKFRGVLTTSVQGSNTAVLRAEIAVLLAKDAIETVPSAEMKKGFYSPYFIVPKKGGGLRPILDLRVLNRALLKLPFKMLTLKHILTCVRIQDWFVAIDLKDAYFHVSILPRHRPFLRFAFEGRAYQYKVLPFGLSLSPGSLRREMGVRILNYLDDWLILAHSWDLVCAHRDMVLNHLARLGLRVNWEKSKLSPAQRISFLGVELDSVRVSGPPKTGSEAPRAHGILSRGHATGVDAHETAAALASYSSPQVGVASRHISGEHHTIVSPDTQPLDRHYVPTVRSSTGTGVQTHHCHHRCFQDRLGCHLQRAGSFRGLDRPPTVLAHKLSGVVGSAPRPEEVPFYDSGQARVGQNRQHYDCGLHQPPGRCTLLSHVTTSPPPAALESTQTQVSTSHSHSGRSQSCGRFPVTTSFARRRVETPPPVGPTDLGSIRPGTGRPLCLTGIHPLPAVVRSDRGPPRYRRTGTQLAEGPAQVCVSPSEPHRTNLVQGQGGQGTDSLGGPLLAQQNLVLGPGAPGISPSLAHSSEEGPPFSGEGHNLAPAPRSLEPPPLVPGRDQEDFRDLSPSVVNTLLQARAPSTRRLYDLKWRIFVNWCSSHGKDPRSCGINSVLSFLQEGLDRHLSASTLKVHVAAISANHDLVGADRFLRGARRLNPPRSHLIPSWDLAVVLLGLQQDPFEPLQSVELDALSFKTALLTALTSIKRVGDLQALSVNSSCLEFGPADSHVVLRPRPGYVPKVPTTPFRDQVVTLQALSSQEDDPNLTLLCPVRALRIYIERTQPFRRSEQLFVCYGGQQKGKAVSKQRISHWLVNAIRMAYLARGLPCPLEVRAHSTRGIAASAALANGASLTDICRAAGWATPNTFARFYNLRTEPVSARVLITNS</sequence>
<dbReference type="PROSITE" id="PS51900">
    <property type="entry name" value="CB"/>
    <property type="match status" value="1"/>
</dbReference>
<dbReference type="EC" id="3.1.26.4" evidence="2"/>
<feature type="compositionally biased region" description="Low complexity" evidence="5">
    <location>
        <begin position="1009"/>
        <end position="1029"/>
    </location>
</feature>
<dbReference type="Gene3D" id="1.10.443.10">
    <property type="entry name" value="Intergrase catalytic core"/>
    <property type="match status" value="1"/>
</dbReference>
<comment type="similarity">
    <text evidence="1">Belongs to the beta type-B retroviral polymerase family. HERV class-II K(HML-2) pol subfamily.</text>
</comment>
<feature type="region of interest" description="Disordered" evidence="5">
    <location>
        <begin position="443"/>
        <end position="470"/>
    </location>
</feature>
<evidence type="ECO:0000259" key="6">
    <source>
        <dbReference type="PROSITE" id="PS50878"/>
    </source>
</evidence>
<dbReference type="InterPro" id="IPR011010">
    <property type="entry name" value="DNA_brk_join_enz"/>
</dbReference>
<dbReference type="Pfam" id="PF00078">
    <property type="entry name" value="RVT_1"/>
    <property type="match status" value="1"/>
</dbReference>